<dbReference type="Proteomes" id="UP001596978">
    <property type="component" value="Unassembled WGS sequence"/>
</dbReference>
<evidence type="ECO:0008006" key="3">
    <source>
        <dbReference type="Google" id="ProtNLM"/>
    </source>
</evidence>
<accession>A0ABW3D284</accession>
<protein>
    <recommendedName>
        <fullName evidence="3">Glycosyl transferase</fullName>
    </recommendedName>
</protein>
<proteinExistence type="predicted"/>
<keyword evidence="2" id="KW-1185">Reference proteome</keyword>
<organism evidence="1 2">
    <name type="scientific">Sungkyunkwania multivorans</name>
    <dbReference type="NCBI Taxonomy" id="1173618"/>
    <lineage>
        <taxon>Bacteria</taxon>
        <taxon>Pseudomonadati</taxon>
        <taxon>Bacteroidota</taxon>
        <taxon>Flavobacteriia</taxon>
        <taxon>Flavobacteriales</taxon>
        <taxon>Flavobacteriaceae</taxon>
        <taxon>Sungkyunkwania</taxon>
    </lineage>
</organism>
<dbReference type="RefSeq" id="WP_386411100.1">
    <property type="nucleotide sequence ID" value="NZ_JBHTJH010000025.1"/>
</dbReference>
<dbReference type="InterPro" id="IPR029044">
    <property type="entry name" value="Nucleotide-diphossugar_trans"/>
</dbReference>
<dbReference type="EMBL" id="JBHTJH010000025">
    <property type="protein sequence ID" value="MFD0864098.1"/>
    <property type="molecule type" value="Genomic_DNA"/>
</dbReference>
<gene>
    <name evidence="1" type="ORF">ACFQ1M_17925</name>
</gene>
<dbReference type="SUPFAM" id="SSF53448">
    <property type="entry name" value="Nucleotide-diphospho-sugar transferases"/>
    <property type="match status" value="1"/>
</dbReference>
<dbReference type="Gene3D" id="3.90.550.10">
    <property type="entry name" value="Spore Coat Polysaccharide Biosynthesis Protein SpsA, Chain A"/>
    <property type="match status" value="1"/>
</dbReference>
<comment type="caution">
    <text evidence="1">The sequence shown here is derived from an EMBL/GenBank/DDBJ whole genome shotgun (WGS) entry which is preliminary data.</text>
</comment>
<evidence type="ECO:0000313" key="1">
    <source>
        <dbReference type="EMBL" id="MFD0864098.1"/>
    </source>
</evidence>
<reference evidence="2" key="1">
    <citation type="journal article" date="2019" name="Int. J. Syst. Evol. Microbiol.">
        <title>The Global Catalogue of Microorganisms (GCM) 10K type strain sequencing project: providing services to taxonomists for standard genome sequencing and annotation.</title>
        <authorList>
            <consortium name="The Broad Institute Genomics Platform"/>
            <consortium name="The Broad Institute Genome Sequencing Center for Infectious Disease"/>
            <person name="Wu L."/>
            <person name="Ma J."/>
        </authorList>
    </citation>
    <scope>NUCLEOTIDE SEQUENCE [LARGE SCALE GENOMIC DNA]</scope>
    <source>
        <strain evidence="2">CCUG 62952</strain>
    </source>
</reference>
<evidence type="ECO:0000313" key="2">
    <source>
        <dbReference type="Proteomes" id="UP001596978"/>
    </source>
</evidence>
<name>A0ABW3D284_9FLAO</name>
<sequence length="337" mass="39493">MSDTTKFAFTICSNNYLGQANALKRSFLKHNPDFQFTIVLVDKLSEEIDYSIFEPAEVIPVATIKTIDIDELVSRYYIIELNTSIKPSVFKHIINEHPQAEVVYYLDPDLYFYDSLAELNGILKHKTAALTPHILSPIQRDGKKPDENIFLNFGIYNLGFIGVNAKSEEAQRMLDWWEERTIYHGYDRPKIGYFVDQLWMAQAPLFYEDIAILKSYNYNMAPWNLHERHIVEINGDDVLLNDDTKLVFYHFSKIADNDIDVSREYDRFTLNDFPLLKELYTDYKKVLKESRYWEMKSIPIAYPVKIIEKTPQNTNPSLLRRALKRLSSIFSKWGDNV</sequence>